<evidence type="ECO:0000259" key="1">
    <source>
        <dbReference type="PROSITE" id="PS50878"/>
    </source>
</evidence>
<dbReference type="AlphaFoldDB" id="A0AAV4BT39"/>
<comment type="caution">
    <text evidence="2">The sequence shown here is derived from an EMBL/GenBank/DDBJ whole genome shotgun (WGS) entry which is preliminary data.</text>
</comment>
<keyword evidence="3" id="KW-1185">Reference proteome</keyword>
<dbReference type="InterPro" id="IPR000477">
    <property type="entry name" value="RT_dom"/>
</dbReference>
<dbReference type="Proteomes" id="UP000735302">
    <property type="component" value="Unassembled WGS sequence"/>
</dbReference>
<evidence type="ECO:0000313" key="3">
    <source>
        <dbReference type="Proteomes" id="UP000735302"/>
    </source>
</evidence>
<dbReference type="InterPro" id="IPR043502">
    <property type="entry name" value="DNA/RNA_pol_sf"/>
</dbReference>
<dbReference type="InterPro" id="IPR043128">
    <property type="entry name" value="Rev_trsase/Diguanyl_cyclase"/>
</dbReference>
<dbReference type="PANTHER" id="PTHR37984:SF5">
    <property type="entry name" value="PROTEIN NYNRIN-LIKE"/>
    <property type="match status" value="1"/>
</dbReference>
<sequence>MPGVVCMRDDIIIHGKNQQEHDENLQEFINKCSQFNIPQNKEKLELSKDQISFMGHIISWNGISTDPKKVEAIVRMPSPKNTKEVRRIMGMI</sequence>
<dbReference type="InterPro" id="IPR050951">
    <property type="entry name" value="Retrovirus_Pol_polyprotein"/>
</dbReference>
<evidence type="ECO:0000313" key="2">
    <source>
        <dbReference type="EMBL" id="GFO22597.1"/>
    </source>
</evidence>
<feature type="domain" description="Reverse transcriptase" evidence="1">
    <location>
        <begin position="1"/>
        <end position="58"/>
    </location>
</feature>
<gene>
    <name evidence="2" type="ORF">PoB_004910200</name>
</gene>
<accession>A0AAV4BT39</accession>
<dbReference type="PROSITE" id="PS50878">
    <property type="entry name" value="RT_POL"/>
    <property type="match status" value="1"/>
</dbReference>
<organism evidence="2 3">
    <name type="scientific">Plakobranchus ocellatus</name>
    <dbReference type="NCBI Taxonomy" id="259542"/>
    <lineage>
        <taxon>Eukaryota</taxon>
        <taxon>Metazoa</taxon>
        <taxon>Spiralia</taxon>
        <taxon>Lophotrochozoa</taxon>
        <taxon>Mollusca</taxon>
        <taxon>Gastropoda</taxon>
        <taxon>Heterobranchia</taxon>
        <taxon>Euthyneura</taxon>
        <taxon>Panpulmonata</taxon>
        <taxon>Sacoglossa</taxon>
        <taxon>Placobranchoidea</taxon>
        <taxon>Plakobranchidae</taxon>
        <taxon>Plakobranchus</taxon>
    </lineage>
</organism>
<protein>
    <submittedName>
        <fullName evidence="2">Pol polyprotein</fullName>
    </submittedName>
</protein>
<proteinExistence type="predicted"/>
<reference evidence="2 3" key="1">
    <citation type="journal article" date="2021" name="Elife">
        <title>Chloroplast acquisition without the gene transfer in kleptoplastic sea slugs, Plakobranchus ocellatus.</title>
        <authorList>
            <person name="Maeda T."/>
            <person name="Takahashi S."/>
            <person name="Yoshida T."/>
            <person name="Shimamura S."/>
            <person name="Takaki Y."/>
            <person name="Nagai Y."/>
            <person name="Toyoda A."/>
            <person name="Suzuki Y."/>
            <person name="Arimoto A."/>
            <person name="Ishii H."/>
            <person name="Satoh N."/>
            <person name="Nishiyama T."/>
            <person name="Hasebe M."/>
            <person name="Maruyama T."/>
            <person name="Minagawa J."/>
            <person name="Obokata J."/>
            <person name="Shigenobu S."/>
        </authorList>
    </citation>
    <scope>NUCLEOTIDE SEQUENCE [LARGE SCALE GENOMIC DNA]</scope>
</reference>
<dbReference type="SUPFAM" id="SSF56672">
    <property type="entry name" value="DNA/RNA polymerases"/>
    <property type="match status" value="1"/>
</dbReference>
<dbReference type="PANTHER" id="PTHR37984">
    <property type="entry name" value="PROTEIN CBG26694"/>
    <property type="match status" value="1"/>
</dbReference>
<dbReference type="Gene3D" id="3.30.70.270">
    <property type="match status" value="1"/>
</dbReference>
<name>A0AAV4BT39_9GAST</name>
<dbReference type="EMBL" id="BLXT01005425">
    <property type="protein sequence ID" value="GFO22597.1"/>
    <property type="molecule type" value="Genomic_DNA"/>
</dbReference>